<dbReference type="EMBL" id="JAOPGA020000155">
    <property type="protein sequence ID" value="KAL0477241.1"/>
    <property type="molecule type" value="Genomic_DNA"/>
</dbReference>
<comment type="caution">
    <text evidence="3">The sequence shown here is derived from an EMBL/GenBank/DDBJ whole genome shotgun (WGS) entry which is preliminary data.</text>
</comment>
<sequence length="250" mass="28821">MRRPVGLGGLQAAKKRDEKFKEKGANVEGLRMAQMQERLKFFRESLEDFAQKHKKDINKDPEFRHRFSQMCMKIGVDPLASSKGFWAELLGVGDFFYELAVQIIEICIRTRDQNGGLMELNEVVERVNRRRNKFRGGQQGITANDVKQSIRNIKILGNGFELLLVGGRYYVQSVPCELSGDHTEILGVAAQKNGLTLDQYARELSWTYQRVDQAMNLLLQEGFAWVDEQTRGERTYWFPGLIDQQQLENK</sequence>
<dbReference type="Pfam" id="PF04157">
    <property type="entry name" value="EAP30"/>
    <property type="match status" value="1"/>
</dbReference>
<dbReference type="GO" id="GO:0000814">
    <property type="term" value="C:ESCRT II complex"/>
    <property type="evidence" value="ECO:0007669"/>
    <property type="project" value="UniProtKB-UniRule"/>
</dbReference>
<dbReference type="InterPro" id="IPR040608">
    <property type="entry name" value="Snf8/Vps36"/>
</dbReference>
<name>A0AAW2YK17_9EUKA</name>
<dbReference type="InterPro" id="IPR036390">
    <property type="entry name" value="WH_DNA-bd_sf"/>
</dbReference>
<dbReference type="FunFam" id="1.10.10.10:FF:000085">
    <property type="entry name" value="Vacuolar-sorting protein SNF8"/>
    <property type="match status" value="1"/>
</dbReference>
<evidence type="ECO:0000313" key="4">
    <source>
        <dbReference type="Proteomes" id="UP001431209"/>
    </source>
</evidence>
<protein>
    <submittedName>
        <fullName evidence="3">Vacuolar protein sorting protein VPS22</fullName>
    </submittedName>
</protein>
<keyword evidence="4" id="KW-1185">Reference proteome</keyword>
<keyword evidence="2" id="KW-0813">Transport</keyword>
<reference evidence="3 4" key="1">
    <citation type="submission" date="2024-03" db="EMBL/GenBank/DDBJ databases">
        <title>The Acrasis kona genome and developmental transcriptomes reveal deep origins of eukaryotic multicellular pathways.</title>
        <authorList>
            <person name="Sheikh S."/>
            <person name="Fu C.-J."/>
            <person name="Brown M.W."/>
            <person name="Baldauf S.L."/>
        </authorList>
    </citation>
    <scope>NUCLEOTIDE SEQUENCE [LARGE SCALE GENOMIC DNA]</scope>
    <source>
        <strain evidence="3 4">ATCC MYA-3509</strain>
    </source>
</reference>
<dbReference type="InterPro" id="IPR036388">
    <property type="entry name" value="WH-like_DNA-bd_sf"/>
</dbReference>
<dbReference type="Gene3D" id="1.10.10.10">
    <property type="entry name" value="Winged helix-like DNA-binding domain superfamily/Winged helix DNA-binding domain"/>
    <property type="match status" value="2"/>
</dbReference>
<comment type="function">
    <text evidence="2">Component of the endosomal sorting complex required for transport II (ESCRT-II), which is required for multivesicular body (MVB) formation and sorting of endosomal cargo proteins into MVBs.</text>
</comment>
<evidence type="ECO:0000256" key="2">
    <source>
        <dbReference type="PIRNR" id="PIRNR017215"/>
    </source>
</evidence>
<organism evidence="3 4">
    <name type="scientific">Acrasis kona</name>
    <dbReference type="NCBI Taxonomy" id="1008807"/>
    <lineage>
        <taxon>Eukaryota</taxon>
        <taxon>Discoba</taxon>
        <taxon>Heterolobosea</taxon>
        <taxon>Tetramitia</taxon>
        <taxon>Eutetramitia</taxon>
        <taxon>Acrasidae</taxon>
        <taxon>Acrasis</taxon>
    </lineage>
</organism>
<accession>A0AAW2YK17</accession>
<dbReference type="InterPro" id="IPR016689">
    <property type="entry name" value="ESCRT-2_cplx_Snf8"/>
</dbReference>
<evidence type="ECO:0000313" key="3">
    <source>
        <dbReference type="EMBL" id="KAL0477241.1"/>
    </source>
</evidence>
<comment type="similarity">
    <text evidence="1 2">Belongs to the SNF8 family.</text>
</comment>
<keyword evidence="2" id="KW-0653">Protein transport</keyword>
<gene>
    <name evidence="3" type="ORF">AKO1_005859</name>
</gene>
<dbReference type="SUPFAM" id="SSF46785">
    <property type="entry name" value="Winged helix' DNA-binding domain"/>
    <property type="match status" value="2"/>
</dbReference>
<comment type="subunit">
    <text evidence="2">Component of the endosomal sorting complex required for transport II (ESCRT-II).</text>
</comment>
<dbReference type="AlphaFoldDB" id="A0AAW2YK17"/>
<dbReference type="Gene3D" id="6.10.140.180">
    <property type="match status" value="1"/>
</dbReference>
<evidence type="ECO:0000256" key="1">
    <source>
        <dbReference type="ARBA" id="ARBA00009834"/>
    </source>
</evidence>
<proteinExistence type="inferred from homology"/>
<dbReference type="Proteomes" id="UP001431209">
    <property type="component" value="Unassembled WGS sequence"/>
</dbReference>
<dbReference type="GO" id="GO:0043328">
    <property type="term" value="P:protein transport to vacuole involved in ubiquitin-dependent protein catabolic process via the multivesicular body sorting pathway"/>
    <property type="evidence" value="ECO:0007669"/>
    <property type="project" value="TreeGrafter"/>
</dbReference>
<dbReference type="PIRSF" id="PIRSF017215">
    <property type="entry name" value="ESCRT2_Vps22"/>
    <property type="match status" value="1"/>
</dbReference>
<dbReference type="PANTHER" id="PTHR12806">
    <property type="entry name" value="EAP30 SUBUNIT OF ELL COMPLEX"/>
    <property type="match status" value="1"/>
</dbReference>
<dbReference type="PANTHER" id="PTHR12806:SF0">
    <property type="entry name" value="VACUOLAR-SORTING PROTEIN SNF8"/>
    <property type="match status" value="1"/>
</dbReference>